<keyword evidence="1" id="KW-0812">Transmembrane</keyword>
<comment type="caution">
    <text evidence="2">The sequence shown here is derived from an EMBL/GenBank/DDBJ whole genome shotgun (WGS) entry which is preliminary data.</text>
</comment>
<keyword evidence="1" id="KW-0472">Membrane</keyword>
<dbReference type="AlphaFoldDB" id="A0A1F8EY13"/>
<dbReference type="Proteomes" id="UP000177419">
    <property type="component" value="Unassembled WGS sequence"/>
</dbReference>
<keyword evidence="1" id="KW-1133">Transmembrane helix</keyword>
<evidence type="ECO:0000313" key="2">
    <source>
        <dbReference type="EMBL" id="OGN05753.1"/>
    </source>
</evidence>
<reference evidence="2 3" key="1">
    <citation type="journal article" date="2016" name="Nat. Commun.">
        <title>Thousands of microbial genomes shed light on interconnected biogeochemical processes in an aquifer system.</title>
        <authorList>
            <person name="Anantharaman K."/>
            <person name="Brown C.T."/>
            <person name="Hug L.A."/>
            <person name="Sharon I."/>
            <person name="Castelle C.J."/>
            <person name="Probst A.J."/>
            <person name="Thomas B.C."/>
            <person name="Singh A."/>
            <person name="Wilkins M.J."/>
            <person name="Karaoz U."/>
            <person name="Brodie E.L."/>
            <person name="Williams K.H."/>
            <person name="Hubbard S.S."/>
            <person name="Banfield J.F."/>
        </authorList>
    </citation>
    <scope>NUCLEOTIDE SEQUENCE [LARGE SCALE GENOMIC DNA]</scope>
</reference>
<sequence length="129" mass="14733">MNVFNSKIFFAVMIVAIGWLGLSFIGLRRERDVIKDEVAGLEAKINDAGQTNEELGKFIANFENPLFLEREAREKLNYKSEGEEVIFVHKSEGVKTASMSPENSETEPLQRIISKLSEYKNKFLKLFTN</sequence>
<evidence type="ECO:0000313" key="3">
    <source>
        <dbReference type="Proteomes" id="UP000177419"/>
    </source>
</evidence>
<dbReference type="STRING" id="1802669.A2746_02175"/>
<dbReference type="InterPro" id="IPR007060">
    <property type="entry name" value="FtsL/DivIC"/>
</dbReference>
<accession>A0A1F8EY13</accession>
<feature type="transmembrane region" description="Helical" evidence="1">
    <location>
        <begin position="6"/>
        <end position="27"/>
    </location>
</feature>
<organism evidence="2 3">
    <name type="scientific">Candidatus Yanofskybacteria bacterium RIFCSPHIGHO2_01_FULL_44_22</name>
    <dbReference type="NCBI Taxonomy" id="1802669"/>
    <lineage>
        <taxon>Bacteria</taxon>
        <taxon>Candidatus Yanofskyibacteriota</taxon>
    </lineage>
</organism>
<gene>
    <name evidence="2" type="ORF">A2746_02175</name>
</gene>
<evidence type="ECO:0000256" key="1">
    <source>
        <dbReference type="SAM" id="Phobius"/>
    </source>
</evidence>
<name>A0A1F8EY13_9BACT</name>
<dbReference type="EMBL" id="MGJJ01000007">
    <property type="protein sequence ID" value="OGN05753.1"/>
    <property type="molecule type" value="Genomic_DNA"/>
</dbReference>
<evidence type="ECO:0008006" key="4">
    <source>
        <dbReference type="Google" id="ProtNLM"/>
    </source>
</evidence>
<protein>
    <recommendedName>
        <fullName evidence="4">Septum formation initiator</fullName>
    </recommendedName>
</protein>
<dbReference type="Pfam" id="PF04977">
    <property type="entry name" value="DivIC"/>
    <property type="match status" value="1"/>
</dbReference>
<proteinExistence type="predicted"/>